<dbReference type="GO" id="GO:0005886">
    <property type="term" value="C:plasma membrane"/>
    <property type="evidence" value="ECO:0007669"/>
    <property type="project" value="UniProtKB-SubCell"/>
</dbReference>
<feature type="transmembrane region" description="Helical" evidence="8">
    <location>
        <begin position="358"/>
        <end position="378"/>
    </location>
</feature>
<dbReference type="PANTHER" id="PTHR32024:SF1">
    <property type="entry name" value="KTR SYSTEM POTASSIUM UPTAKE PROTEIN B"/>
    <property type="match status" value="1"/>
</dbReference>
<feature type="transmembrane region" description="Helical" evidence="8">
    <location>
        <begin position="414"/>
        <end position="436"/>
    </location>
</feature>
<feature type="transmembrane region" description="Helical" evidence="8">
    <location>
        <begin position="237"/>
        <end position="256"/>
    </location>
</feature>
<organism evidence="9 10">
    <name type="scientific">Selenobaculum gibii</name>
    <dbReference type="NCBI Taxonomy" id="3054208"/>
    <lineage>
        <taxon>Bacteria</taxon>
        <taxon>Bacillati</taxon>
        <taxon>Bacillota</taxon>
        <taxon>Negativicutes</taxon>
        <taxon>Selenomonadales</taxon>
        <taxon>Selenomonadaceae</taxon>
        <taxon>Selenobaculum</taxon>
    </lineage>
</organism>
<dbReference type="Pfam" id="PF02386">
    <property type="entry name" value="TrkH"/>
    <property type="match status" value="1"/>
</dbReference>
<dbReference type="EMBL" id="CP120678">
    <property type="protein sequence ID" value="WIW71749.1"/>
    <property type="molecule type" value="Genomic_DNA"/>
</dbReference>
<evidence type="ECO:0000256" key="4">
    <source>
        <dbReference type="ARBA" id="ARBA00022692"/>
    </source>
</evidence>
<dbReference type="InterPro" id="IPR003445">
    <property type="entry name" value="Cat_transpt"/>
</dbReference>
<dbReference type="RefSeq" id="WP_309320737.1">
    <property type="nucleotide sequence ID" value="NZ_CP120678.1"/>
</dbReference>
<dbReference type="Proteomes" id="UP001243623">
    <property type="component" value="Chromosome"/>
</dbReference>
<reference evidence="9" key="1">
    <citation type="submission" date="2023-03" db="EMBL/GenBank/DDBJ databases">
        <title>Selenobaculum gbiensis gen. nov. sp. nov., a new bacterium isolated from the gut microbiota of IBD patient.</title>
        <authorList>
            <person name="Yeo S."/>
            <person name="Park H."/>
            <person name="Huh C.S."/>
        </authorList>
    </citation>
    <scope>NUCLEOTIDE SEQUENCE</scope>
    <source>
        <strain evidence="9">ICN-92133</strain>
    </source>
</reference>
<feature type="transmembrane region" description="Helical" evidence="8">
    <location>
        <begin position="52"/>
        <end position="71"/>
    </location>
</feature>
<feature type="transmembrane region" description="Helical" evidence="8">
    <location>
        <begin position="134"/>
        <end position="158"/>
    </location>
</feature>
<proteinExistence type="predicted"/>
<feature type="transmembrane region" description="Helical" evidence="8">
    <location>
        <begin position="295"/>
        <end position="313"/>
    </location>
</feature>
<feature type="transmembrane region" description="Helical" evidence="8">
    <location>
        <begin position="20"/>
        <end position="40"/>
    </location>
</feature>
<dbReference type="GO" id="GO:0030001">
    <property type="term" value="P:metal ion transport"/>
    <property type="evidence" value="ECO:0007669"/>
    <property type="project" value="UniProtKB-ARBA"/>
</dbReference>
<keyword evidence="10" id="KW-1185">Reference proteome</keyword>
<feature type="transmembrane region" description="Helical" evidence="8">
    <location>
        <begin position="83"/>
        <end position="106"/>
    </location>
</feature>
<evidence type="ECO:0000256" key="3">
    <source>
        <dbReference type="ARBA" id="ARBA00022475"/>
    </source>
</evidence>
<keyword evidence="4 8" id="KW-0812">Transmembrane</keyword>
<keyword evidence="6" id="KW-0406">Ion transport</keyword>
<feature type="transmembrane region" description="Helical" evidence="8">
    <location>
        <begin position="199"/>
        <end position="225"/>
    </location>
</feature>
<evidence type="ECO:0000256" key="2">
    <source>
        <dbReference type="ARBA" id="ARBA00022448"/>
    </source>
</evidence>
<evidence type="ECO:0000313" key="9">
    <source>
        <dbReference type="EMBL" id="WIW71749.1"/>
    </source>
</evidence>
<keyword evidence="7 8" id="KW-0472">Membrane</keyword>
<dbReference type="GO" id="GO:0008324">
    <property type="term" value="F:monoatomic cation transmembrane transporter activity"/>
    <property type="evidence" value="ECO:0007669"/>
    <property type="project" value="InterPro"/>
</dbReference>
<evidence type="ECO:0000256" key="6">
    <source>
        <dbReference type="ARBA" id="ARBA00023065"/>
    </source>
</evidence>
<sequence>MNAKKFANFLDISSWQLTPYQILIIGFTLLIFIGTFLLMLPISHAQGGGMSFINALFTATSAVCVTGLVVVDTGTFFSLFGQLVIVALIQIGAFGIMTTATLAAVIMRRKIQLKDRLIMQEALNQLTLSGIVRLTIYICQASLLIELIGGTILAARFYQDFGIEGIYFGYWHAASAFCNAGFDVFGGSGSNITRYVDDAVVTMTLSSLIIAGGVGFGVLADIWQNKKFRLFSLQTKVVLYTTAFLIAFGTFWVLILEYDNDATLGGLTFYGKLLASYFQAVTARTAGYATIDTSLLMDGTLFSIIILMFIGASPGSTGSGIKTTTFAVIVSAVWAQIRGKTEAELFYRRIPTITVYKSFTIFIIAAILIVFVTLMLSISESFPFINILFEVVSAFSTTGLSTGITSELTWHGKLWIIFTMFIGRIGPMTVAFALALKYKKSKIQYPEGKITIG</sequence>
<dbReference type="PANTHER" id="PTHR32024">
    <property type="entry name" value="TRK SYSTEM POTASSIUM UPTAKE PROTEIN TRKG-RELATED"/>
    <property type="match status" value="1"/>
</dbReference>
<comment type="subcellular location">
    <subcellularLocation>
        <location evidence="1">Cell membrane</location>
        <topology evidence="1">Multi-pass membrane protein</topology>
    </subcellularLocation>
</comment>
<keyword evidence="5 8" id="KW-1133">Transmembrane helix</keyword>
<evidence type="ECO:0000256" key="8">
    <source>
        <dbReference type="SAM" id="Phobius"/>
    </source>
</evidence>
<evidence type="ECO:0000256" key="1">
    <source>
        <dbReference type="ARBA" id="ARBA00004651"/>
    </source>
</evidence>
<gene>
    <name evidence="9" type="ORF">P3F81_05490</name>
</gene>
<keyword evidence="2" id="KW-0813">Transport</keyword>
<feature type="transmembrane region" description="Helical" evidence="8">
    <location>
        <begin position="262"/>
        <end position="283"/>
    </location>
</feature>
<accession>A0A9Y2EVW1</accession>
<keyword evidence="3" id="KW-1003">Cell membrane</keyword>
<evidence type="ECO:0000256" key="5">
    <source>
        <dbReference type="ARBA" id="ARBA00022989"/>
    </source>
</evidence>
<evidence type="ECO:0000256" key="7">
    <source>
        <dbReference type="ARBA" id="ARBA00023136"/>
    </source>
</evidence>
<protein>
    <submittedName>
        <fullName evidence="9">Potassium transporter TrkG</fullName>
    </submittedName>
</protein>
<dbReference type="AlphaFoldDB" id="A0A9Y2EVW1"/>
<name>A0A9Y2EVW1_9FIRM</name>
<dbReference type="KEGG" id="sgbi:P3F81_05490"/>
<evidence type="ECO:0000313" key="10">
    <source>
        <dbReference type="Proteomes" id="UP001243623"/>
    </source>
</evidence>